<dbReference type="Pfam" id="PF10094">
    <property type="entry name" value="DUF2332"/>
    <property type="match status" value="1"/>
</dbReference>
<proteinExistence type="predicted"/>
<sequence>MTLRAALEQQARSNANLGSPFTARILHLLAQRLTPGTELTDRLFHWPGELGPIGQSVPLRLLAGFHALVLTGACPELVAVYPPHPAPEDDRLWAALESALNAHSELLHHWLDNPPQTNEVRRAVVMIAAGHFLTSRFDLPFRMLELGASGGLNLMWDRFALMFPDGQMGPADAQVVLRPEWRGDLPTQAAHAPVILDRRGVDISPLNVRNADDALRLQSYLWADQPERLDRTRAAIRLFDAKVDQGDAADWLVDQLTCTAPDHLTLIYHTIAWQYFPTETQTRCLSAIKAAGRRGPVAHLSMEADEHIGNGAAVTLTLWPDGQRLTLGRVDFHGRWIDWTAP</sequence>
<dbReference type="RefSeq" id="WP_259805705.1">
    <property type="nucleotide sequence ID" value="NZ_CP080776.1"/>
</dbReference>
<dbReference type="InterPro" id="IPR011200">
    <property type="entry name" value="UCP012608"/>
</dbReference>
<evidence type="ECO:0000313" key="1">
    <source>
        <dbReference type="EMBL" id="UWP94720.1"/>
    </source>
</evidence>
<gene>
    <name evidence="1" type="ORF">K3X48_10905</name>
</gene>
<reference evidence="1" key="1">
    <citation type="submission" date="2021-08" db="EMBL/GenBank/DDBJ databases">
        <authorList>
            <person name="Nwanade C."/>
            <person name="Wang M."/>
            <person name="Masoudi A."/>
            <person name="Yu Z."/>
            <person name="Liu J."/>
        </authorList>
    </citation>
    <scope>NUCLEOTIDE SEQUENCE</scope>
    <source>
        <strain evidence="1">S056</strain>
    </source>
</reference>
<name>A0A9Q9HDC6_9RHOB</name>
<dbReference type="PIRSF" id="PIRSF012608">
    <property type="entry name" value="UCP012608"/>
    <property type="match status" value="1"/>
</dbReference>
<protein>
    <submittedName>
        <fullName evidence="1">DUF2332 domain-containing protein</fullName>
    </submittedName>
</protein>
<organism evidence="1 2">
    <name type="scientific">Aliiroseovarius crassostreae</name>
    <dbReference type="NCBI Taxonomy" id="154981"/>
    <lineage>
        <taxon>Bacteria</taxon>
        <taxon>Pseudomonadati</taxon>
        <taxon>Pseudomonadota</taxon>
        <taxon>Alphaproteobacteria</taxon>
        <taxon>Rhodobacterales</taxon>
        <taxon>Paracoccaceae</taxon>
        <taxon>Aliiroseovarius</taxon>
    </lineage>
</organism>
<dbReference type="Proteomes" id="UP001057991">
    <property type="component" value="Chromosome"/>
</dbReference>
<evidence type="ECO:0000313" key="2">
    <source>
        <dbReference type="Proteomes" id="UP001057991"/>
    </source>
</evidence>
<dbReference type="AlphaFoldDB" id="A0A9Q9HDC6"/>
<dbReference type="EMBL" id="CP080776">
    <property type="protein sequence ID" value="UWP94720.1"/>
    <property type="molecule type" value="Genomic_DNA"/>
</dbReference>
<accession>A0A9Q9HDC6</accession>